<evidence type="ECO:0000313" key="1">
    <source>
        <dbReference type="EMBL" id="MEQ2294648.1"/>
    </source>
</evidence>
<name>A0ABV0YML9_9TELE</name>
<dbReference type="Proteomes" id="UP001469553">
    <property type="component" value="Unassembled WGS sequence"/>
</dbReference>
<proteinExistence type="predicted"/>
<sequence length="123" mass="13939">MFPSSLVQKEGWRKQHKVEHNWETEGKYFMGLKTIHLCLVLLSRCFVEPPVAARLSSIASPLVPTQHGLVRLCSQYVELCSVPAFLRYQASGLGLKARRQNLSGLHFRLIVFPSQSDFNGELL</sequence>
<organism evidence="1 2">
    <name type="scientific">Ameca splendens</name>
    <dbReference type="NCBI Taxonomy" id="208324"/>
    <lineage>
        <taxon>Eukaryota</taxon>
        <taxon>Metazoa</taxon>
        <taxon>Chordata</taxon>
        <taxon>Craniata</taxon>
        <taxon>Vertebrata</taxon>
        <taxon>Euteleostomi</taxon>
        <taxon>Actinopterygii</taxon>
        <taxon>Neopterygii</taxon>
        <taxon>Teleostei</taxon>
        <taxon>Neoteleostei</taxon>
        <taxon>Acanthomorphata</taxon>
        <taxon>Ovalentaria</taxon>
        <taxon>Atherinomorphae</taxon>
        <taxon>Cyprinodontiformes</taxon>
        <taxon>Goodeidae</taxon>
        <taxon>Ameca</taxon>
    </lineage>
</organism>
<keyword evidence="2" id="KW-1185">Reference proteome</keyword>
<protein>
    <submittedName>
        <fullName evidence="1">Uncharacterized protein</fullName>
    </submittedName>
</protein>
<evidence type="ECO:0000313" key="2">
    <source>
        <dbReference type="Proteomes" id="UP001469553"/>
    </source>
</evidence>
<accession>A0ABV0YML9</accession>
<dbReference type="EMBL" id="JAHRIP010037905">
    <property type="protein sequence ID" value="MEQ2294648.1"/>
    <property type="molecule type" value="Genomic_DNA"/>
</dbReference>
<comment type="caution">
    <text evidence="1">The sequence shown here is derived from an EMBL/GenBank/DDBJ whole genome shotgun (WGS) entry which is preliminary data.</text>
</comment>
<reference evidence="1 2" key="1">
    <citation type="submission" date="2021-06" db="EMBL/GenBank/DDBJ databases">
        <authorList>
            <person name="Palmer J.M."/>
        </authorList>
    </citation>
    <scope>NUCLEOTIDE SEQUENCE [LARGE SCALE GENOMIC DNA]</scope>
    <source>
        <strain evidence="1 2">AS_MEX2019</strain>
        <tissue evidence="1">Muscle</tissue>
    </source>
</reference>
<gene>
    <name evidence="1" type="ORF">AMECASPLE_006042</name>
</gene>